<evidence type="ECO:0000313" key="6">
    <source>
        <dbReference type="EMBL" id="CAG6395007.1"/>
    </source>
</evidence>
<keyword evidence="4" id="KW-0812">Transmembrane</keyword>
<dbReference type="GO" id="GO:0009245">
    <property type="term" value="P:lipid A biosynthetic process"/>
    <property type="evidence" value="ECO:0007669"/>
    <property type="project" value="TreeGrafter"/>
</dbReference>
<dbReference type="Pfam" id="PF00149">
    <property type="entry name" value="Metallophos"/>
    <property type="match status" value="1"/>
</dbReference>
<feature type="compositionally biased region" description="Gly residues" evidence="3">
    <location>
        <begin position="1"/>
        <end position="12"/>
    </location>
</feature>
<dbReference type="GO" id="GO:0016020">
    <property type="term" value="C:membrane"/>
    <property type="evidence" value="ECO:0007669"/>
    <property type="project" value="GOC"/>
</dbReference>
<dbReference type="AlphaFoldDB" id="A0A9W4E7S8"/>
<accession>A0A9W4E7S8</accession>
<dbReference type="InterPro" id="IPR004843">
    <property type="entry name" value="Calcineurin-like_PHP"/>
</dbReference>
<feature type="domain" description="Calcineurin-like phosphoesterase" evidence="5">
    <location>
        <begin position="201"/>
        <end position="369"/>
    </location>
</feature>
<dbReference type="Gene3D" id="3.60.21.10">
    <property type="match status" value="1"/>
</dbReference>
<dbReference type="EMBL" id="CAJSLV010000059">
    <property type="protein sequence ID" value="CAG6395007.1"/>
    <property type="molecule type" value="Genomic_DNA"/>
</dbReference>
<keyword evidence="7" id="KW-1185">Reference proteome</keyword>
<gene>
    <name evidence="6" type="ORF">SCOCK_30240</name>
</gene>
<dbReference type="PANTHER" id="PTHR31302:SF31">
    <property type="entry name" value="PHOSPHODIESTERASE YAEI"/>
    <property type="match status" value="1"/>
</dbReference>
<dbReference type="PANTHER" id="PTHR31302">
    <property type="entry name" value="TRANSMEMBRANE PROTEIN WITH METALLOPHOSPHOESTERASE DOMAIN-RELATED"/>
    <property type="match status" value="1"/>
</dbReference>
<dbReference type="GO" id="GO:0008758">
    <property type="term" value="F:UDP-2,3-diacylglucosamine hydrolase activity"/>
    <property type="evidence" value="ECO:0007669"/>
    <property type="project" value="TreeGrafter"/>
</dbReference>
<keyword evidence="4" id="KW-0472">Membrane</keyword>
<evidence type="ECO:0000259" key="5">
    <source>
        <dbReference type="Pfam" id="PF00149"/>
    </source>
</evidence>
<reference evidence="6" key="1">
    <citation type="submission" date="2021-05" db="EMBL/GenBank/DDBJ databases">
        <authorList>
            <person name="Arsene-Ploetze F."/>
        </authorList>
    </citation>
    <scope>NUCLEOTIDE SEQUENCE</scope>
    <source>
        <strain evidence="6">DSM 42138</strain>
    </source>
</reference>
<evidence type="ECO:0000313" key="7">
    <source>
        <dbReference type="Proteomes" id="UP001152519"/>
    </source>
</evidence>
<protein>
    <submittedName>
        <fullName evidence="6">Metallophos domain-containing protein</fullName>
    </submittedName>
</protein>
<proteinExistence type="predicted"/>
<name>A0A9W4E7S8_9ACTN</name>
<feature type="transmembrane region" description="Helical" evidence="4">
    <location>
        <begin position="54"/>
        <end position="73"/>
    </location>
</feature>
<dbReference type="GO" id="GO:0046872">
    <property type="term" value="F:metal ion binding"/>
    <property type="evidence" value="ECO:0007669"/>
    <property type="project" value="UniProtKB-KW"/>
</dbReference>
<comment type="caution">
    <text evidence="6">The sequence shown here is derived from an EMBL/GenBank/DDBJ whole genome shotgun (WGS) entry which is preliminary data.</text>
</comment>
<dbReference type="CDD" id="cd07385">
    <property type="entry name" value="MPP_YkuE_C"/>
    <property type="match status" value="1"/>
</dbReference>
<evidence type="ECO:0000256" key="4">
    <source>
        <dbReference type="SAM" id="Phobius"/>
    </source>
</evidence>
<dbReference type="InterPro" id="IPR029052">
    <property type="entry name" value="Metallo-depent_PP-like"/>
</dbReference>
<keyword evidence="2" id="KW-0378">Hydrolase</keyword>
<organism evidence="6 7">
    <name type="scientific">Actinacidiphila cocklensis</name>
    <dbReference type="NCBI Taxonomy" id="887465"/>
    <lineage>
        <taxon>Bacteria</taxon>
        <taxon>Bacillati</taxon>
        <taxon>Actinomycetota</taxon>
        <taxon>Actinomycetes</taxon>
        <taxon>Kitasatosporales</taxon>
        <taxon>Streptomycetaceae</taxon>
        <taxon>Actinacidiphila</taxon>
    </lineage>
</organism>
<keyword evidence="1" id="KW-0479">Metal-binding</keyword>
<feature type="transmembrane region" description="Helical" evidence="4">
    <location>
        <begin position="85"/>
        <end position="105"/>
    </location>
</feature>
<evidence type="ECO:0000256" key="1">
    <source>
        <dbReference type="ARBA" id="ARBA00022723"/>
    </source>
</evidence>
<feature type="transmembrane region" description="Helical" evidence="4">
    <location>
        <begin position="155"/>
        <end position="172"/>
    </location>
</feature>
<feature type="transmembrane region" description="Helical" evidence="4">
    <location>
        <begin position="126"/>
        <end position="149"/>
    </location>
</feature>
<evidence type="ECO:0000256" key="3">
    <source>
        <dbReference type="SAM" id="MobiDB-lite"/>
    </source>
</evidence>
<feature type="region of interest" description="Disordered" evidence="3">
    <location>
        <begin position="1"/>
        <end position="49"/>
    </location>
</feature>
<sequence length="428" mass="45350">MMGSGGGTGVRGGAVADSDSIQVEADPVPPGGGPERTADGGRPEGGRGSLRRRLGGTVVLLVLAMLFFVPWWTLFASGVHWPFPVFLAGTVVFACWLVSFPFLMAAGHGRRRADRAARFADTSLGVVWVLFTWSVLGGLVHLVLAGLGVGGADRARAVAAAVAAVSAGLLAWGHQEAMRVPRVKRLDVRVPRLGGGLDGTRVVLLADTHYGPIDRAGWSARVAEVVNGLDADVVVHAGDIADGTPVQRREQSAPLGTIRSRLAKVYVTGNHEYFGEAQGWLDRMAELGWEPLHNRHVVVERGGDLLVLAGVDDVTAESSGLEGHRANLLGALAGADPERPVLLVAHQPKYVDRAAAAGVDLQVSGHTHGGQIWPFNFLVRIDQPVVHGLSRHGERTQLYTSRGTGFWGPPFRVFAPGEITLLTLRSGT</sequence>
<keyword evidence="4" id="KW-1133">Transmembrane helix</keyword>
<dbReference type="InterPro" id="IPR051158">
    <property type="entry name" value="Metallophosphoesterase_sf"/>
</dbReference>
<evidence type="ECO:0000256" key="2">
    <source>
        <dbReference type="ARBA" id="ARBA00022801"/>
    </source>
</evidence>
<feature type="compositionally biased region" description="Basic and acidic residues" evidence="3">
    <location>
        <begin position="36"/>
        <end position="45"/>
    </location>
</feature>
<dbReference type="SUPFAM" id="SSF56300">
    <property type="entry name" value="Metallo-dependent phosphatases"/>
    <property type="match status" value="1"/>
</dbReference>
<dbReference type="Proteomes" id="UP001152519">
    <property type="component" value="Unassembled WGS sequence"/>
</dbReference>